<dbReference type="EMBL" id="CAAE01014991">
    <property type="protein sequence ID" value="CAG07435.1"/>
    <property type="molecule type" value="Genomic_DNA"/>
</dbReference>
<proteinExistence type="predicted"/>
<name>Q4RVZ7_TETNG</name>
<organism evidence="1">
    <name type="scientific">Tetraodon nigroviridis</name>
    <name type="common">Spotted green pufferfish</name>
    <name type="synonym">Chelonodon nigroviridis</name>
    <dbReference type="NCBI Taxonomy" id="99883"/>
    <lineage>
        <taxon>Eukaryota</taxon>
        <taxon>Metazoa</taxon>
        <taxon>Chordata</taxon>
        <taxon>Craniata</taxon>
        <taxon>Vertebrata</taxon>
        <taxon>Euteleostomi</taxon>
        <taxon>Actinopterygii</taxon>
        <taxon>Neopterygii</taxon>
        <taxon>Teleostei</taxon>
        <taxon>Neoteleostei</taxon>
        <taxon>Acanthomorphata</taxon>
        <taxon>Eupercaria</taxon>
        <taxon>Tetraodontiformes</taxon>
        <taxon>Tetradontoidea</taxon>
        <taxon>Tetraodontidae</taxon>
        <taxon>Tetraodon</taxon>
    </lineage>
</organism>
<gene>
    <name evidence="1" type="ORF">GSTENG00028105001</name>
</gene>
<reference evidence="1" key="2">
    <citation type="submission" date="2004-02" db="EMBL/GenBank/DDBJ databases">
        <authorList>
            <consortium name="Genoscope"/>
            <consortium name="Whitehead Institute Centre for Genome Research"/>
        </authorList>
    </citation>
    <scope>NUCLEOTIDE SEQUENCE</scope>
</reference>
<evidence type="ECO:0000313" key="1">
    <source>
        <dbReference type="EMBL" id="CAG07435.1"/>
    </source>
</evidence>
<dbReference type="KEGG" id="tng:GSTEN00028105G001"/>
<reference evidence="1" key="1">
    <citation type="journal article" date="2004" name="Nature">
        <title>Genome duplication in the teleost fish Tetraodon nigroviridis reveals the early vertebrate proto-karyotype.</title>
        <authorList>
            <person name="Jaillon O."/>
            <person name="Aury J.-M."/>
            <person name="Brunet F."/>
            <person name="Petit J.-L."/>
            <person name="Stange-Thomann N."/>
            <person name="Mauceli E."/>
            <person name="Bouneau L."/>
            <person name="Fischer C."/>
            <person name="Ozouf-Costaz C."/>
            <person name="Bernot A."/>
            <person name="Nicaud S."/>
            <person name="Jaffe D."/>
            <person name="Fisher S."/>
            <person name="Lutfalla G."/>
            <person name="Dossat C."/>
            <person name="Segurens B."/>
            <person name="Dasilva C."/>
            <person name="Salanoubat M."/>
            <person name="Levy M."/>
            <person name="Boudet N."/>
            <person name="Castellano S."/>
            <person name="Anthouard V."/>
            <person name="Jubin C."/>
            <person name="Castelli V."/>
            <person name="Katinka M."/>
            <person name="Vacherie B."/>
            <person name="Biemont C."/>
            <person name="Skalli Z."/>
            <person name="Cattolico L."/>
            <person name="Poulain J."/>
            <person name="De Berardinis V."/>
            <person name="Cruaud C."/>
            <person name="Duprat S."/>
            <person name="Brottier P."/>
            <person name="Coutanceau J.-P."/>
            <person name="Gouzy J."/>
            <person name="Parra G."/>
            <person name="Lardier G."/>
            <person name="Chapple C."/>
            <person name="McKernan K.J."/>
            <person name="McEwan P."/>
            <person name="Bosak S."/>
            <person name="Kellis M."/>
            <person name="Volff J.-N."/>
            <person name="Guigo R."/>
            <person name="Zody M.C."/>
            <person name="Mesirov J."/>
            <person name="Lindblad-Toh K."/>
            <person name="Birren B."/>
            <person name="Nusbaum C."/>
            <person name="Kahn D."/>
            <person name="Robinson-Rechavi M."/>
            <person name="Laudet V."/>
            <person name="Schachter V."/>
            <person name="Quetier F."/>
            <person name="Saurin W."/>
            <person name="Scarpelli C."/>
            <person name="Wincker P."/>
            <person name="Lander E.S."/>
            <person name="Weissenbach J."/>
            <person name="Roest Crollius H."/>
        </authorList>
    </citation>
    <scope>NUCLEOTIDE SEQUENCE [LARGE SCALE GENOMIC DNA]</scope>
</reference>
<comment type="caution">
    <text evidence="1">The sequence shown here is derived from an EMBL/GenBank/DDBJ whole genome shotgun (WGS) entry which is preliminary data.</text>
</comment>
<accession>Q4RVZ7</accession>
<protein>
    <submittedName>
        <fullName evidence="1">(spotted green pufferfish) hypothetical protein</fullName>
    </submittedName>
</protein>
<sequence>MCLHIYLYQPPLYPYGQLPVSQLSPCREEVSAEDQVSGR</sequence>
<dbReference type="AlphaFoldDB" id="Q4RVZ7"/>